<dbReference type="KEGG" id="pgs:CPT03_00065"/>
<proteinExistence type="predicted"/>
<dbReference type="EMBL" id="CP024091">
    <property type="protein sequence ID" value="ATP54974.1"/>
    <property type="molecule type" value="Genomic_DNA"/>
</dbReference>
<dbReference type="AlphaFoldDB" id="A0A2D1U0F3"/>
<evidence type="ECO:0008006" key="3">
    <source>
        <dbReference type="Google" id="ProtNLM"/>
    </source>
</evidence>
<organism evidence="1 2">
    <name type="scientific">Pedobacter ginsengisoli</name>
    <dbReference type="NCBI Taxonomy" id="363852"/>
    <lineage>
        <taxon>Bacteria</taxon>
        <taxon>Pseudomonadati</taxon>
        <taxon>Bacteroidota</taxon>
        <taxon>Sphingobacteriia</taxon>
        <taxon>Sphingobacteriales</taxon>
        <taxon>Sphingobacteriaceae</taxon>
        <taxon>Pedobacter</taxon>
    </lineage>
</organism>
<protein>
    <recommendedName>
        <fullName evidence="3">DUF4468 domain-containing protein</fullName>
    </recommendedName>
</protein>
<sequence length="169" mass="19018">MDEHGKYTFLEITELKSVPKDIMSANAKRFFKTNSKIIKLKSALKDTAFYGTGKLIIQKGIAGIGHPSGEAAYTIAIELRNGKYRFILSDFVVTPYERDRYGNFVPISVKTALEKSPGKLNRSEWENNMNAIVTESNKIAAKLKVIMSNTQTEPKQEVKQPATVSRTEW</sequence>
<reference evidence="1 2" key="1">
    <citation type="submission" date="2017-10" db="EMBL/GenBank/DDBJ databases">
        <title>Whole genome of Pedobacter ginsengisoli T01R-27 isolated from tomato rhizosphere.</title>
        <authorList>
            <person name="Weon H.-Y."/>
            <person name="Lee S.A."/>
            <person name="Sang M.K."/>
            <person name="Song J."/>
        </authorList>
    </citation>
    <scope>NUCLEOTIDE SEQUENCE [LARGE SCALE GENOMIC DNA]</scope>
    <source>
        <strain evidence="1 2">T01R-27</strain>
    </source>
</reference>
<evidence type="ECO:0000313" key="2">
    <source>
        <dbReference type="Proteomes" id="UP000223749"/>
    </source>
</evidence>
<dbReference type="Proteomes" id="UP000223749">
    <property type="component" value="Chromosome"/>
</dbReference>
<evidence type="ECO:0000313" key="1">
    <source>
        <dbReference type="EMBL" id="ATP54974.1"/>
    </source>
</evidence>
<name>A0A2D1U0F3_9SPHI</name>
<gene>
    <name evidence="1" type="ORF">CPT03_00065</name>
</gene>
<accession>A0A2D1U0F3</accession>
<keyword evidence="2" id="KW-1185">Reference proteome</keyword>